<keyword evidence="1 2" id="KW-0255">Endonuclease</keyword>
<proteinExistence type="inferred from homology"/>
<comment type="similarity">
    <text evidence="1">Belongs to the XPF family.</text>
</comment>
<dbReference type="AlphaFoldDB" id="A0A0A9BJZ1"/>
<dbReference type="GO" id="GO:0048476">
    <property type="term" value="C:Holliday junction resolvase complex"/>
    <property type="evidence" value="ECO:0007669"/>
    <property type="project" value="UniProtKB-UniRule"/>
</dbReference>
<dbReference type="GO" id="GO:0000712">
    <property type="term" value="P:resolution of meiotic recombination intermediates"/>
    <property type="evidence" value="ECO:0007669"/>
    <property type="project" value="TreeGrafter"/>
</dbReference>
<accession>A0A0A9BJZ1</accession>
<comment type="subunit">
    <text evidence="1">Interacts with EME1.</text>
</comment>
<dbReference type="GO" id="GO:0048257">
    <property type="term" value="F:3'-flap endonuclease activity"/>
    <property type="evidence" value="ECO:0007669"/>
    <property type="project" value="TreeGrafter"/>
</dbReference>
<dbReference type="GO" id="GO:0008821">
    <property type="term" value="F:crossover junction DNA endonuclease activity"/>
    <property type="evidence" value="ECO:0007669"/>
    <property type="project" value="UniProtKB-UniRule"/>
</dbReference>
<dbReference type="InterPro" id="IPR033309">
    <property type="entry name" value="Mus81"/>
</dbReference>
<keyword evidence="1" id="KW-0234">DNA repair</keyword>
<keyword evidence="1" id="KW-0479">Metal-binding</keyword>
<dbReference type="GO" id="GO:0031573">
    <property type="term" value="P:mitotic intra-S DNA damage checkpoint signaling"/>
    <property type="evidence" value="ECO:0007669"/>
    <property type="project" value="TreeGrafter"/>
</dbReference>
<name>A0A0A9BJZ1_ARUDO</name>
<keyword evidence="1" id="KW-0539">Nucleus</keyword>
<sequence>MQVPQVTKEAAFAVIELYPTVISLAWAYSMLDGDTQAQEELLKNKSKMVNAGASRNIFNLIWAEV</sequence>
<reference evidence="2" key="1">
    <citation type="submission" date="2014-09" db="EMBL/GenBank/DDBJ databases">
        <authorList>
            <person name="Magalhaes I.L.F."/>
            <person name="Oliveira U."/>
            <person name="Santos F.R."/>
            <person name="Vidigal T.H.D.A."/>
            <person name="Brescovit A.D."/>
            <person name="Santos A.J."/>
        </authorList>
    </citation>
    <scope>NUCLEOTIDE SEQUENCE</scope>
    <source>
        <tissue evidence="2">Shoot tissue taken approximately 20 cm above the soil surface</tissue>
    </source>
</reference>
<comment type="subcellular location">
    <subcellularLocation>
        <location evidence="1">Nucleus</location>
    </subcellularLocation>
</comment>
<dbReference type="GO" id="GO:0005634">
    <property type="term" value="C:nucleus"/>
    <property type="evidence" value="ECO:0007669"/>
    <property type="project" value="UniProtKB-SubCell"/>
</dbReference>
<keyword evidence="1" id="KW-0378">Hydrolase</keyword>
<keyword evidence="1" id="KW-0233">DNA recombination</keyword>
<protein>
    <recommendedName>
        <fullName evidence="1">Crossover junction endonuclease MUS81</fullName>
        <ecNumber evidence="1">3.1.22.-</ecNumber>
    </recommendedName>
</protein>
<dbReference type="InterPro" id="IPR042530">
    <property type="entry name" value="EME1/EME2_C"/>
</dbReference>
<dbReference type="GO" id="GO:0003677">
    <property type="term" value="F:DNA binding"/>
    <property type="evidence" value="ECO:0007669"/>
    <property type="project" value="UniProtKB-UniRule"/>
</dbReference>
<dbReference type="GO" id="GO:0006308">
    <property type="term" value="P:DNA catabolic process"/>
    <property type="evidence" value="ECO:0007669"/>
    <property type="project" value="UniProtKB-UniRule"/>
</dbReference>
<dbReference type="EMBL" id="GBRH01234224">
    <property type="protein sequence ID" value="JAD63671.1"/>
    <property type="molecule type" value="Transcribed_RNA"/>
</dbReference>
<dbReference type="PANTHER" id="PTHR13451:SF0">
    <property type="entry name" value="CROSSOVER JUNCTION ENDONUCLEASE MUS81"/>
    <property type="match status" value="1"/>
</dbReference>
<reference evidence="2" key="2">
    <citation type="journal article" date="2015" name="Data Brief">
        <title>Shoot transcriptome of the giant reed, Arundo donax.</title>
        <authorList>
            <person name="Barrero R.A."/>
            <person name="Guerrero F.D."/>
            <person name="Moolhuijzen P."/>
            <person name="Goolsby J.A."/>
            <person name="Tidwell J."/>
            <person name="Bellgard S.E."/>
            <person name="Bellgard M.I."/>
        </authorList>
    </citation>
    <scope>NUCLEOTIDE SEQUENCE</scope>
    <source>
        <tissue evidence="2">Shoot tissue taken approximately 20 cm above the soil surface</tissue>
    </source>
</reference>
<dbReference type="GO" id="GO:0046872">
    <property type="term" value="F:metal ion binding"/>
    <property type="evidence" value="ECO:0007669"/>
    <property type="project" value="UniProtKB-UniRule"/>
</dbReference>
<keyword evidence="1" id="KW-0540">Nuclease</keyword>
<keyword evidence="1" id="KW-0460">Magnesium</keyword>
<dbReference type="GO" id="GO:0000727">
    <property type="term" value="P:double-strand break repair via break-induced replication"/>
    <property type="evidence" value="ECO:0007669"/>
    <property type="project" value="UniProtKB-UniRule"/>
</dbReference>
<keyword evidence="1" id="KW-0227">DNA damage</keyword>
<dbReference type="EC" id="3.1.22.-" evidence="1"/>
<dbReference type="Gene3D" id="1.10.150.670">
    <property type="entry name" value="Crossover junction endonuclease EME1, DNA-binding domain"/>
    <property type="match status" value="1"/>
</dbReference>
<organism evidence="2">
    <name type="scientific">Arundo donax</name>
    <name type="common">Giant reed</name>
    <name type="synonym">Donax arundinaceus</name>
    <dbReference type="NCBI Taxonomy" id="35708"/>
    <lineage>
        <taxon>Eukaryota</taxon>
        <taxon>Viridiplantae</taxon>
        <taxon>Streptophyta</taxon>
        <taxon>Embryophyta</taxon>
        <taxon>Tracheophyta</taxon>
        <taxon>Spermatophyta</taxon>
        <taxon>Magnoliopsida</taxon>
        <taxon>Liliopsida</taxon>
        <taxon>Poales</taxon>
        <taxon>Poaceae</taxon>
        <taxon>PACMAD clade</taxon>
        <taxon>Arundinoideae</taxon>
        <taxon>Arundineae</taxon>
        <taxon>Arundo</taxon>
    </lineage>
</organism>
<evidence type="ECO:0000256" key="1">
    <source>
        <dbReference type="RuleBase" id="RU369042"/>
    </source>
</evidence>
<dbReference type="PANTHER" id="PTHR13451">
    <property type="entry name" value="CLASS II CROSSOVER JUNCTION ENDONUCLEASE MUS81"/>
    <property type="match status" value="1"/>
</dbReference>
<comment type="function">
    <text evidence="1">Interacts with EME1 to form a DNA structure-specific endonuclease with substrate preference for branched DNA structures with a 5'-end at the branch nick. Typical substrates include 3'-flap structures, D-loops, replication forks and nicked Holliday junctions. May be required in mitosis for the processing of stalled or collapsed replication fork intermediates. May be required in meiosis for the repair of meiosis-specific double strand breaks subsequent to single-end invasion (SEI).</text>
</comment>
<comment type="cofactor">
    <cofactor evidence="1">
        <name>Mg(2+)</name>
        <dbReference type="ChEBI" id="CHEBI:18420"/>
    </cofactor>
</comment>
<evidence type="ECO:0000313" key="2">
    <source>
        <dbReference type="EMBL" id="JAD63671.1"/>
    </source>
</evidence>